<dbReference type="PROSITE" id="PS01124">
    <property type="entry name" value="HTH_ARAC_FAMILY_2"/>
    <property type="match status" value="1"/>
</dbReference>
<evidence type="ECO:0000259" key="3">
    <source>
        <dbReference type="PROSITE" id="PS01124"/>
    </source>
</evidence>
<evidence type="ECO:0000313" key="5">
    <source>
        <dbReference type="Proteomes" id="UP000182229"/>
    </source>
</evidence>
<dbReference type="EMBL" id="MPIN01000007">
    <property type="protein sequence ID" value="OJH37930.1"/>
    <property type="molecule type" value="Genomic_DNA"/>
</dbReference>
<dbReference type="GO" id="GO:0003700">
    <property type="term" value="F:DNA-binding transcription factor activity"/>
    <property type="evidence" value="ECO:0007669"/>
    <property type="project" value="InterPro"/>
</dbReference>
<dbReference type="SUPFAM" id="SSF46689">
    <property type="entry name" value="Homeodomain-like"/>
    <property type="match status" value="2"/>
</dbReference>
<name>A0A1L9B6T4_9BACT</name>
<evidence type="ECO:0000256" key="1">
    <source>
        <dbReference type="ARBA" id="ARBA00023015"/>
    </source>
</evidence>
<dbReference type="GO" id="GO:0043565">
    <property type="term" value="F:sequence-specific DNA binding"/>
    <property type="evidence" value="ECO:0007669"/>
    <property type="project" value="InterPro"/>
</dbReference>
<gene>
    <name evidence="4" type="ORF">BON30_27620</name>
</gene>
<keyword evidence="5" id="KW-1185">Reference proteome</keyword>
<keyword evidence="1" id="KW-0805">Transcription regulation</keyword>
<dbReference type="Pfam" id="PF12833">
    <property type="entry name" value="HTH_18"/>
    <property type="match status" value="1"/>
</dbReference>
<organism evidence="4 5">
    <name type="scientific">Cystobacter ferrugineus</name>
    <dbReference type="NCBI Taxonomy" id="83449"/>
    <lineage>
        <taxon>Bacteria</taxon>
        <taxon>Pseudomonadati</taxon>
        <taxon>Myxococcota</taxon>
        <taxon>Myxococcia</taxon>
        <taxon>Myxococcales</taxon>
        <taxon>Cystobacterineae</taxon>
        <taxon>Archangiaceae</taxon>
        <taxon>Cystobacter</taxon>
    </lineage>
</organism>
<dbReference type="PANTHER" id="PTHR11019:SF199">
    <property type="entry name" value="HTH-TYPE TRANSCRIPTIONAL REGULATOR NIMR"/>
    <property type="match status" value="1"/>
</dbReference>
<dbReference type="InterPro" id="IPR009057">
    <property type="entry name" value="Homeodomain-like_sf"/>
</dbReference>
<sequence>MLWLAGDMPHRVHTTADHHWRVLSFPPELVARATGWVEASGFVHDLVERIGHAPDPERPALLTAVLVDELVEPVPVNARLRRVTELVTLHPATSVAALSRAVGMSERTFRRWFRADVGTSFTRWHQQRIVDRAIEQLDRGDSVKCVAADLGYTSTSAFIAMFKRVMNVSPQRYLRSR</sequence>
<comment type="caution">
    <text evidence="4">The sequence shown here is derived from an EMBL/GenBank/DDBJ whole genome shotgun (WGS) entry which is preliminary data.</text>
</comment>
<reference evidence="4 5" key="2">
    <citation type="submission" date="2016-12" db="EMBL/GenBank/DDBJ databases">
        <title>Draft Genome Sequence of Cystobacter ferrugineus Strain Cbfe23.</title>
        <authorList>
            <person name="Akbar S."/>
            <person name="Dowd S.E."/>
            <person name="Stevens D.C."/>
        </authorList>
    </citation>
    <scope>NUCLEOTIDE SEQUENCE [LARGE SCALE GENOMIC DNA]</scope>
    <source>
        <strain evidence="4 5">Cbfe23</strain>
    </source>
</reference>
<keyword evidence="2" id="KW-0804">Transcription</keyword>
<dbReference type="InterPro" id="IPR018060">
    <property type="entry name" value="HTH_AraC"/>
</dbReference>
<protein>
    <recommendedName>
        <fullName evidence="3">HTH araC/xylS-type domain-containing protein</fullName>
    </recommendedName>
</protein>
<feature type="domain" description="HTH araC/xylS-type" evidence="3">
    <location>
        <begin position="78"/>
        <end position="176"/>
    </location>
</feature>
<dbReference type="AlphaFoldDB" id="A0A1L9B6T4"/>
<dbReference type="Proteomes" id="UP000182229">
    <property type="component" value="Unassembled WGS sequence"/>
</dbReference>
<dbReference type="Gene3D" id="1.10.10.60">
    <property type="entry name" value="Homeodomain-like"/>
    <property type="match status" value="1"/>
</dbReference>
<reference evidence="5" key="1">
    <citation type="submission" date="2016-11" db="EMBL/GenBank/DDBJ databases">
        <authorList>
            <person name="Shukria A."/>
            <person name="Stevens D.C."/>
        </authorList>
    </citation>
    <scope>NUCLEOTIDE SEQUENCE [LARGE SCALE GENOMIC DNA]</scope>
    <source>
        <strain evidence="5">Cbfe23</strain>
    </source>
</reference>
<proteinExistence type="predicted"/>
<dbReference type="PANTHER" id="PTHR11019">
    <property type="entry name" value="HTH-TYPE TRANSCRIPTIONAL REGULATOR NIMR"/>
    <property type="match status" value="1"/>
</dbReference>
<evidence type="ECO:0000256" key="2">
    <source>
        <dbReference type="ARBA" id="ARBA00023163"/>
    </source>
</evidence>
<dbReference type="OrthoDB" id="9804543at2"/>
<dbReference type="SMART" id="SM00342">
    <property type="entry name" value="HTH_ARAC"/>
    <property type="match status" value="1"/>
</dbReference>
<evidence type="ECO:0000313" key="4">
    <source>
        <dbReference type="EMBL" id="OJH37930.1"/>
    </source>
</evidence>
<accession>A0A1L9B6T4</accession>
<dbReference type="STRING" id="83449.BON30_27620"/>